<feature type="domain" description="Vacuolar import/degradation Vid27 C-terminal" evidence="2">
    <location>
        <begin position="240"/>
        <end position="581"/>
    </location>
</feature>
<name>A0A5B0RXC7_PUCGR</name>
<reference evidence="5 6" key="1">
    <citation type="submission" date="2019-05" db="EMBL/GenBank/DDBJ databases">
        <title>Emergence of the Ug99 lineage of the wheat stem rust pathogen through somatic hybridization.</title>
        <authorList>
            <person name="Li F."/>
            <person name="Upadhyaya N.M."/>
            <person name="Sperschneider J."/>
            <person name="Matny O."/>
            <person name="Nguyen-Phuc H."/>
            <person name="Mago R."/>
            <person name="Raley C."/>
            <person name="Miller M.E."/>
            <person name="Silverstein K.A.T."/>
            <person name="Henningsen E."/>
            <person name="Hirsch C.D."/>
            <person name="Visser B."/>
            <person name="Pretorius Z.A."/>
            <person name="Steffenson B.J."/>
            <person name="Schwessinger B."/>
            <person name="Dodds P.N."/>
            <person name="Figueroa M."/>
        </authorList>
    </citation>
    <scope>NUCLEOTIDE SEQUENCE [LARGE SCALE GENOMIC DNA]</scope>
    <source>
        <strain evidence="3">21-0</strain>
        <strain evidence="4 6">Ug99</strain>
    </source>
</reference>
<dbReference type="SUPFAM" id="SSF50978">
    <property type="entry name" value="WD40 repeat-like"/>
    <property type="match status" value="1"/>
</dbReference>
<dbReference type="EMBL" id="VDEP01000111">
    <property type="protein sequence ID" value="KAA1130247.1"/>
    <property type="molecule type" value="Genomic_DNA"/>
</dbReference>
<dbReference type="InterPro" id="IPR013863">
    <property type="entry name" value="VID27_C"/>
</dbReference>
<dbReference type="GO" id="GO:0005737">
    <property type="term" value="C:cytoplasm"/>
    <property type="evidence" value="ECO:0007669"/>
    <property type="project" value="TreeGrafter"/>
</dbReference>
<dbReference type="OrthoDB" id="10251113at2759"/>
<sequence>MGTYGPGPSGFSSPSESDDESTTRDDDIENLRAEKDGKIAEKDNQIAELLHKVKQLEFEAPNKSQASLAPADGQLNLPAAAISGGSLTIAANQNQTFLNRPNPFLSSPANPFTNSSARSHQQSGVASETRYGPSQLLVERSSTTTTTSVRIASPGGAFSGSSSNGITHATIEYRAESSFTRWSGLKNSTMVPERHQDKSDRHFDNNVQVEVIEEEEGSSSDDEEDYEPRVSSRSRRNEPTNDHYAMGYKGVSCVVGGNTVKTFDDNSNGSGKLKLLAKIPGLKTPDGKRDLFPSKIMLHREDSNLIIQDKRSANSLYNFDLEVGKVVEEFKLGRQGAPLEDFCPSLKFGQMTSETTFVGISSDTLQTIDPRLSGYKAVTHHDYKTNTKFSCVVTTEFGWIAVGSYKGDIRLYDSITSYRAKTWFRGSHGPVLALDVSKDGAFLIATYQTYLVLYESGMGFIKSIANSPKGCGTMVQLTREHQRFIASKNIPFVYTPATFNSDEHTAEKFISTSIGPYLIAFKLQSILAGKAEYDIKGFEETVVTDNFRFNNDQQIVVMTPSDVFVQKRNKLSRPHRQSLDSHLSSGHVRRIRPSI</sequence>
<keyword evidence="5" id="KW-1185">Reference proteome</keyword>
<dbReference type="InterPro" id="IPR040458">
    <property type="entry name" value="Vid27"/>
</dbReference>
<dbReference type="InterPro" id="IPR036322">
    <property type="entry name" value="WD40_repeat_dom_sf"/>
</dbReference>
<dbReference type="GO" id="GO:0005634">
    <property type="term" value="C:nucleus"/>
    <property type="evidence" value="ECO:0007669"/>
    <property type="project" value="TreeGrafter"/>
</dbReference>
<accession>A0A5B0RXC7</accession>
<feature type="compositionally biased region" description="Acidic residues" evidence="1">
    <location>
        <begin position="211"/>
        <end position="226"/>
    </location>
</feature>
<dbReference type="AlphaFoldDB" id="A0A5B0RXC7"/>
<dbReference type="Proteomes" id="UP000324748">
    <property type="component" value="Unassembled WGS sequence"/>
</dbReference>
<gene>
    <name evidence="4" type="primary">VID27_3</name>
    <name evidence="3" type="synonym">VID27_2</name>
    <name evidence="3" type="ORF">PGT21_033320</name>
    <name evidence="4" type="ORF">PGTUg99_017354</name>
</gene>
<evidence type="ECO:0000313" key="6">
    <source>
        <dbReference type="Proteomes" id="UP000325313"/>
    </source>
</evidence>
<feature type="compositionally biased region" description="Basic and acidic residues" evidence="1">
    <location>
        <begin position="227"/>
        <end position="241"/>
    </location>
</feature>
<comment type="caution">
    <text evidence="4">The sequence shown here is derived from an EMBL/GenBank/DDBJ whole genome shotgun (WGS) entry which is preliminary data.</text>
</comment>
<evidence type="ECO:0000259" key="2">
    <source>
        <dbReference type="Pfam" id="PF08553"/>
    </source>
</evidence>
<feature type="region of interest" description="Disordered" evidence="1">
    <location>
        <begin position="1"/>
        <end position="41"/>
    </location>
</feature>
<dbReference type="Proteomes" id="UP000325313">
    <property type="component" value="Unassembled WGS sequence"/>
</dbReference>
<dbReference type="PANTHER" id="PTHR31913">
    <property type="entry name" value="VACUOLAR IMPORT AND DEGRADATION PROTEIN 27"/>
    <property type="match status" value="1"/>
</dbReference>
<feature type="region of interest" description="Disordered" evidence="1">
    <location>
        <begin position="575"/>
        <end position="595"/>
    </location>
</feature>
<dbReference type="Pfam" id="PF08553">
    <property type="entry name" value="VID27"/>
    <property type="match status" value="1"/>
</dbReference>
<dbReference type="InterPro" id="IPR015943">
    <property type="entry name" value="WD40/YVTN_repeat-like_dom_sf"/>
</dbReference>
<organism evidence="4 6">
    <name type="scientific">Puccinia graminis f. sp. tritici</name>
    <dbReference type="NCBI Taxonomy" id="56615"/>
    <lineage>
        <taxon>Eukaryota</taxon>
        <taxon>Fungi</taxon>
        <taxon>Dikarya</taxon>
        <taxon>Basidiomycota</taxon>
        <taxon>Pucciniomycotina</taxon>
        <taxon>Pucciniomycetes</taxon>
        <taxon>Pucciniales</taxon>
        <taxon>Pucciniaceae</taxon>
        <taxon>Puccinia</taxon>
    </lineage>
</organism>
<dbReference type="EMBL" id="VSWC01000131">
    <property type="protein sequence ID" value="KAA1081298.1"/>
    <property type="molecule type" value="Genomic_DNA"/>
</dbReference>
<feature type="region of interest" description="Disordered" evidence="1">
    <location>
        <begin position="211"/>
        <end position="243"/>
    </location>
</feature>
<evidence type="ECO:0000313" key="4">
    <source>
        <dbReference type="EMBL" id="KAA1130247.1"/>
    </source>
</evidence>
<evidence type="ECO:0000313" key="5">
    <source>
        <dbReference type="Proteomes" id="UP000324748"/>
    </source>
</evidence>
<dbReference type="FunFam" id="2.130.10.10:FF:002645">
    <property type="entry name" value="VID27-like protein"/>
    <property type="match status" value="1"/>
</dbReference>
<protein>
    <submittedName>
        <fullName evidence="4">Vacuolar import and degradation protein 27</fullName>
    </submittedName>
</protein>
<feature type="compositionally biased region" description="Basic and acidic residues" evidence="1">
    <location>
        <begin position="21"/>
        <end position="41"/>
    </location>
</feature>
<evidence type="ECO:0000313" key="3">
    <source>
        <dbReference type="EMBL" id="KAA1081298.1"/>
    </source>
</evidence>
<proteinExistence type="predicted"/>
<evidence type="ECO:0000256" key="1">
    <source>
        <dbReference type="SAM" id="MobiDB-lite"/>
    </source>
</evidence>
<dbReference type="PANTHER" id="PTHR31913:SF0">
    <property type="entry name" value="VACUOLAR IMPORT AND DEGRADATION PROTEIN 27"/>
    <property type="match status" value="1"/>
</dbReference>
<dbReference type="Gene3D" id="2.130.10.10">
    <property type="entry name" value="YVTN repeat-like/Quinoprotein amine dehydrogenase"/>
    <property type="match status" value="1"/>
</dbReference>